<comment type="caution">
    <text evidence="2">The sequence shown here is derived from an EMBL/GenBank/DDBJ whole genome shotgun (WGS) entry which is preliminary data.</text>
</comment>
<dbReference type="SUPFAM" id="SSF54060">
    <property type="entry name" value="His-Me finger endonucleases"/>
    <property type="match status" value="1"/>
</dbReference>
<dbReference type="InterPro" id="IPR003615">
    <property type="entry name" value="HNH_nuc"/>
</dbReference>
<evidence type="ECO:0000259" key="1">
    <source>
        <dbReference type="Pfam" id="PF13392"/>
    </source>
</evidence>
<evidence type="ECO:0000313" key="2">
    <source>
        <dbReference type="EMBL" id="GGT43344.1"/>
    </source>
</evidence>
<dbReference type="EMBL" id="BMQQ01000016">
    <property type="protein sequence ID" value="GGT43344.1"/>
    <property type="molecule type" value="Genomic_DNA"/>
</dbReference>
<name>A0A918LSK2_9ACTN</name>
<gene>
    <name evidence="2" type="ORF">GCM10014713_41260</name>
</gene>
<feature type="domain" description="HNH nuclease" evidence="1">
    <location>
        <begin position="177"/>
        <end position="212"/>
    </location>
</feature>
<dbReference type="Pfam" id="PF13392">
    <property type="entry name" value="HNH_3"/>
    <property type="match status" value="1"/>
</dbReference>
<proteinExistence type="predicted"/>
<dbReference type="RefSeq" id="WP_229833093.1">
    <property type="nucleotide sequence ID" value="NZ_BMQQ01000016.1"/>
</dbReference>
<organism evidence="2 3">
    <name type="scientific">Streptomyces purpureus</name>
    <dbReference type="NCBI Taxonomy" id="1951"/>
    <lineage>
        <taxon>Bacteria</taxon>
        <taxon>Bacillati</taxon>
        <taxon>Actinomycetota</taxon>
        <taxon>Actinomycetes</taxon>
        <taxon>Kitasatosporales</taxon>
        <taxon>Streptomycetaceae</taxon>
        <taxon>Streptomyces</taxon>
    </lineage>
</organism>
<dbReference type="Proteomes" id="UP000619486">
    <property type="component" value="Unassembled WGS sequence"/>
</dbReference>
<evidence type="ECO:0000313" key="3">
    <source>
        <dbReference type="Proteomes" id="UP000619486"/>
    </source>
</evidence>
<dbReference type="AlphaFoldDB" id="A0A918LSK2"/>
<dbReference type="Gene3D" id="3.90.75.20">
    <property type="match status" value="1"/>
</dbReference>
<dbReference type="InterPro" id="IPR044925">
    <property type="entry name" value="His-Me_finger_sf"/>
</dbReference>
<sequence>MAQCSVASCDFPAQTKGYCLSHYARARRGADLEAPMKRVRTVDSDPCVVDGCVEQRYIKGYCQAHYSRWKRHGDPKYVRKTPLCSEDQCDVPVQARGLCAKHYHAARYRGEFDSTPCSVDGCARRAHLSGLCSMHYQRARRGSAQGAPLRREVGTGSPDRNGYIRILQANGTTIAEHRLVMQHILGRPLRDRENVHHINGIRDDNRPENLELWAKPQPNGQRVEDLVQWVIENYREEVLRQLGGDHPQ</sequence>
<keyword evidence="3" id="KW-1185">Reference proteome</keyword>
<accession>A0A918LSK2</accession>
<protein>
    <recommendedName>
        <fullName evidence="1">HNH nuclease domain-containing protein</fullName>
    </recommendedName>
</protein>
<reference evidence="2" key="2">
    <citation type="submission" date="2020-09" db="EMBL/GenBank/DDBJ databases">
        <authorList>
            <person name="Sun Q."/>
            <person name="Ohkuma M."/>
        </authorList>
    </citation>
    <scope>NUCLEOTIDE SEQUENCE</scope>
    <source>
        <strain evidence="2">JCM 3172</strain>
    </source>
</reference>
<reference evidence="2" key="1">
    <citation type="journal article" date="2014" name="Int. J. Syst. Evol. Microbiol.">
        <title>Complete genome sequence of Corynebacterium casei LMG S-19264T (=DSM 44701T), isolated from a smear-ripened cheese.</title>
        <authorList>
            <consortium name="US DOE Joint Genome Institute (JGI-PGF)"/>
            <person name="Walter F."/>
            <person name="Albersmeier A."/>
            <person name="Kalinowski J."/>
            <person name="Ruckert C."/>
        </authorList>
    </citation>
    <scope>NUCLEOTIDE SEQUENCE</scope>
    <source>
        <strain evidence="2">JCM 3172</strain>
    </source>
</reference>